<dbReference type="RefSeq" id="WP_344960689.1">
    <property type="nucleotide sequence ID" value="NZ_BAAAXZ010000021.1"/>
</dbReference>
<comment type="caution">
    <text evidence="2">The sequence shown here is derived from an EMBL/GenBank/DDBJ whole genome shotgun (WGS) entry which is preliminary data.</text>
</comment>
<dbReference type="SUPFAM" id="SSF46689">
    <property type="entry name" value="Homeodomain-like"/>
    <property type="match status" value="1"/>
</dbReference>
<sequence length="202" mass="22938">MPKLLSARPAQDVAEEGKVRRLAGARHAPADWILRARIIVLGWEGHRAPAIASRLGCHHKTVRKWLHRFNAQGLDGLGDRPGCGRKRRITEDERSRIIELVRCDPPGRLVREPWGDLAAEDESAPGEWTLDTLTEAARRQGIDIQRSQVRRILLAEGVRWRRTRSWITSRDPEFSPKGPGSSACTRTRRRVPRWSARTSSAR</sequence>
<gene>
    <name evidence="2" type="ORF">GCM10020221_05200</name>
</gene>
<proteinExistence type="predicted"/>
<organism evidence="2 3">
    <name type="scientific">Streptomyces thioluteus</name>
    <dbReference type="NCBI Taxonomy" id="66431"/>
    <lineage>
        <taxon>Bacteria</taxon>
        <taxon>Bacillati</taxon>
        <taxon>Actinomycetota</taxon>
        <taxon>Actinomycetes</taxon>
        <taxon>Kitasatosporales</taxon>
        <taxon>Streptomycetaceae</taxon>
        <taxon>Streptomyces</taxon>
    </lineage>
</organism>
<evidence type="ECO:0008006" key="4">
    <source>
        <dbReference type="Google" id="ProtNLM"/>
    </source>
</evidence>
<dbReference type="EMBL" id="BAAAXZ010000021">
    <property type="protein sequence ID" value="GAA2912430.1"/>
    <property type="molecule type" value="Genomic_DNA"/>
</dbReference>
<dbReference type="Pfam" id="PF13565">
    <property type="entry name" value="HTH_32"/>
    <property type="match status" value="1"/>
</dbReference>
<dbReference type="Proteomes" id="UP001501102">
    <property type="component" value="Unassembled WGS sequence"/>
</dbReference>
<protein>
    <recommendedName>
        <fullName evidence="4">Transposase</fullName>
    </recommendedName>
</protein>
<evidence type="ECO:0000313" key="2">
    <source>
        <dbReference type="EMBL" id="GAA2912430.1"/>
    </source>
</evidence>
<reference evidence="2 3" key="1">
    <citation type="journal article" date="2019" name="Int. J. Syst. Evol. Microbiol.">
        <title>The Global Catalogue of Microorganisms (GCM) 10K type strain sequencing project: providing services to taxonomists for standard genome sequencing and annotation.</title>
        <authorList>
            <consortium name="The Broad Institute Genomics Platform"/>
            <consortium name="The Broad Institute Genome Sequencing Center for Infectious Disease"/>
            <person name="Wu L."/>
            <person name="Ma J."/>
        </authorList>
    </citation>
    <scope>NUCLEOTIDE SEQUENCE [LARGE SCALE GENOMIC DNA]</scope>
    <source>
        <strain evidence="2 3">JCM 4087</strain>
    </source>
</reference>
<dbReference type="InterPro" id="IPR009057">
    <property type="entry name" value="Homeodomain-like_sf"/>
</dbReference>
<evidence type="ECO:0000256" key="1">
    <source>
        <dbReference type="SAM" id="MobiDB-lite"/>
    </source>
</evidence>
<accession>A0ABN3WGM3</accession>
<name>A0ABN3WGM3_STRTU</name>
<feature type="region of interest" description="Disordered" evidence="1">
    <location>
        <begin position="169"/>
        <end position="202"/>
    </location>
</feature>
<evidence type="ECO:0000313" key="3">
    <source>
        <dbReference type="Proteomes" id="UP001501102"/>
    </source>
</evidence>
<keyword evidence="3" id="KW-1185">Reference proteome</keyword>